<evidence type="ECO:0000313" key="2">
    <source>
        <dbReference type="EMBL" id="KPX56621.1"/>
    </source>
</evidence>
<dbReference type="GO" id="GO:0006788">
    <property type="term" value="P:heme oxidation"/>
    <property type="evidence" value="ECO:0007669"/>
    <property type="project" value="InterPro"/>
</dbReference>
<dbReference type="EMBL" id="RBTW01000216">
    <property type="protein sequence ID" value="RMU17646.1"/>
    <property type="molecule type" value="Genomic_DNA"/>
</dbReference>
<reference evidence="1" key="1">
    <citation type="submission" date="2015-07" db="EMBL/GenBank/DDBJ databases">
        <authorList>
            <person name="O'Brien H.E."/>
            <person name="Thakur S."/>
            <person name="Gong Y."/>
            <person name="Wang P.W."/>
            <person name="Guttman D.S."/>
        </authorList>
    </citation>
    <scope>NUCLEOTIDE SEQUENCE</scope>
    <source>
        <strain evidence="1">107</strain>
    </source>
</reference>
<evidence type="ECO:0000313" key="5">
    <source>
        <dbReference type="Proteomes" id="UP000050265"/>
    </source>
</evidence>
<dbReference type="CDD" id="cd19166">
    <property type="entry name" value="HemeO-bac"/>
    <property type="match status" value="1"/>
</dbReference>
<protein>
    <submittedName>
        <fullName evidence="2">Bacteriophytochrome heme oxygenase BphO</fullName>
    </submittedName>
</protein>
<dbReference type="InterPro" id="IPR016084">
    <property type="entry name" value="Haem_Oase-like_multi-hlx"/>
</dbReference>
<reference evidence="1 4" key="3">
    <citation type="submission" date="2015-10" db="EMBL/GenBank/DDBJ databases">
        <title>Comparative genomics and high-throughput reverse genetic screens identify a new phytobacterial MAMP and an Arabidopsis receptor required for immune elicitation.</title>
        <authorList>
            <person name="Mott G.A."/>
            <person name="Thakur S."/>
            <person name="Wang P.W."/>
            <person name="Desveaux D."/>
            <person name="Guttman D.S."/>
        </authorList>
    </citation>
    <scope>NUCLEOTIDE SEQUENCE [LARGE SCALE GENOMIC DNA]</scope>
    <source>
        <strain evidence="1 4">107</strain>
    </source>
</reference>
<organism evidence="2 5">
    <name type="scientific">Pseudomonas amygdali pv. lachrymans</name>
    <name type="common">Pseudomonas syringae pv. lachrymans</name>
    <dbReference type="NCBI Taxonomy" id="53707"/>
    <lineage>
        <taxon>Bacteria</taxon>
        <taxon>Pseudomonadati</taxon>
        <taxon>Pseudomonadota</taxon>
        <taxon>Gammaproteobacteria</taxon>
        <taxon>Pseudomonadales</taxon>
        <taxon>Pseudomonadaceae</taxon>
        <taxon>Pseudomonas</taxon>
        <taxon>Pseudomonas amygdali</taxon>
    </lineage>
</organism>
<proteinExistence type="predicted"/>
<name>A0A0N0G6M2_PSEAV</name>
<reference evidence="2 5" key="2">
    <citation type="submission" date="2015-09" db="EMBL/GenBank/DDBJ databases">
        <title>Genome announcement of multiple Pseudomonas syringae strains.</title>
        <authorList>
            <person name="Thakur S."/>
            <person name="Wang P.W."/>
            <person name="Gong Y."/>
            <person name="Weir B.S."/>
            <person name="Guttman D.S."/>
        </authorList>
    </citation>
    <scope>NUCLEOTIDE SEQUENCE [LARGE SCALE GENOMIC DNA]</scope>
    <source>
        <strain evidence="2 5">ICMP3507</strain>
    </source>
</reference>
<dbReference type="GeneID" id="61870939"/>
<sequence>MPASFSCVTPPKLLAALRAETSQLHVKLEKRMPFFSPALDHALYLRLLKAYYGFYAPLEAALHDSALMPAELIPQDRVKTAVLVEDLRALGLSDDDIRQLPRCEQLPAVDTPGSCLGVMYVLEGATLGGQVLRREINRRLGLDEQSGAAFLDVYGADTGPRWRAFLNHLDAVPREVVFIDAAAFAAQSTFACFEQWLDGQEVLL</sequence>
<evidence type="ECO:0000313" key="6">
    <source>
        <dbReference type="Proteomes" id="UP000271817"/>
    </source>
</evidence>
<dbReference type="Proteomes" id="UP000050265">
    <property type="component" value="Unassembled WGS sequence"/>
</dbReference>
<gene>
    <name evidence="1" type="ORF">AC499_6722</name>
    <name evidence="2" type="ORF">ALO35_00872</name>
    <name evidence="3" type="ORF">ALP33_04216</name>
</gene>
<dbReference type="Pfam" id="PF01126">
    <property type="entry name" value="Heme_oxygenase"/>
    <property type="match status" value="1"/>
</dbReference>
<dbReference type="Proteomes" id="UP000037943">
    <property type="component" value="Unassembled WGS sequence"/>
</dbReference>
<dbReference type="InterPro" id="IPR016053">
    <property type="entry name" value="Haem_Oase-like"/>
</dbReference>
<dbReference type="RefSeq" id="WP_005746349.1">
    <property type="nucleotide sequence ID" value="NZ_CP020351.1"/>
</dbReference>
<dbReference type="Proteomes" id="UP000271817">
    <property type="component" value="Unassembled WGS sequence"/>
</dbReference>
<dbReference type="EMBL" id="LJQP01000449">
    <property type="protein sequence ID" value="KPX56621.1"/>
    <property type="molecule type" value="Genomic_DNA"/>
</dbReference>
<evidence type="ECO:0000313" key="4">
    <source>
        <dbReference type="Proteomes" id="UP000037943"/>
    </source>
</evidence>
<dbReference type="AlphaFoldDB" id="A0A0N0G6M2"/>
<dbReference type="SUPFAM" id="SSF48613">
    <property type="entry name" value="Heme oxygenase-like"/>
    <property type="match status" value="1"/>
</dbReference>
<dbReference type="EMBL" id="LGLK01000058">
    <property type="protein sequence ID" value="KPC16387.1"/>
    <property type="molecule type" value="Genomic_DNA"/>
</dbReference>
<comment type="caution">
    <text evidence="2">The sequence shown here is derived from an EMBL/GenBank/DDBJ whole genome shotgun (WGS) entry which is preliminary data.</text>
</comment>
<accession>A0A0N0G6M2</accession>
<dbReference type="PATRIC" id="fig|53707.5.peg.3693"/>
<evidence type="ECO:0000313" key="1">
    <source>
        <dbReference type="EMBL" id="KPC16387.1"/>
    </source>
</evidence>
<reference evidence="3 6" key="4">
    <citation type="submission" date="2018-08" db="EMBL/GenBank/DDBJ databases">
        <title>Recombination of ecologically and evolutionarily significant loci maintains genetic cohesion in the Pseudomonas syringae species complex.</title>
        <authorList>
            <person name="Dillon M."/>
            <person name="Thakur S."/>
            <person name="Almeida R.N.D."/>
            <person name="Weir B.S."/>
            <person name="Guttman D.S."/>
        </authorList>
    </citation>
    <scope>NUCLEOTIDE SEQUENCE [LARGE SCALE GENOMIC DNA]</scope>
    <source>
        <strain evidence="3 6">ICMP 3402</strain>
    </source>
</reference>
<dbReference type="GO" id="GO:0004392">
    <property type="term" value="F:heme oxygenase (decyclizing) activity"/>
    <property type="evidence" value="ECO:0007669"/>
    <property type="project" value="InterPro"/>
</dbReference>
<evidence type="ECO:0000313" key="3">
    <source>
        <dbReference type="EMBL" id="RMU17646.1"/>
    </source>
</evidence>
<keyword evidence="4" id="KW-1185">Reference proteome</keyword>
<dbReference type="Gene3D" id="1.20.910.10">
    <property type="entry name" value="Heme oxygenase-like"/>
    <property type="match status" value="1"/>
</dbReference>